<dbReference type="EMBL" id="JAMKFB020000023">
    <property type="protein sequence ID" value="KAL0157907.1"/>
    <property type="molecule type" value="Genomic_DNA"/>
</dbReference>
<feature type="non-terminal residue" evidence="2">
    <location>
        <position position="1"/>
    </location>
</feature>
<protein>
    <submittedName>
        <fullName evidence="2">Uncharacterized protein</fullName>
    </submittedName>
</protein>
<name>A0ABD0N717_CIRMR</name>
<proteinExistence type="predicted"/>
<keyword evidence="3" id="KW-1185">Reference proteome</keyword>
<dbReference type="AlphaFoldDB" id="A0ABD0N717"/>
<feature type="region of interest" description="Disordered" evidence="1">
    <location>
        <begin position="29"/>
        <end position="55"/>
    </location>
</feature>
<evidence type="ECO:0000256" key="1">
    <source>
        <dbReference type="SAM" id="MobiDB-lite"/>
    </source>
</evidence>
<feature type="non-terminal residue" evidence="2">
    <location>
        <position position="55"/>
    </location>
</feature>
<accession>A0ABD0N717</accession>
<organism evidence="2 3">
    <name type="scientific">Cirrhinus mrigala</name>
    <name type="common">Mrigala</name>
    <dbReference type="NCBI Taxonomy" id="683832"/>
    <lineage>
        <taxon>Eukaryota</taxon>
        <taxon>Metazoa</taxon>
        <taxon>Chordata</taxon>
        <taxon>Craniata</taxon>
        <taxon>Vertebrata</taxon>
        <taxon>Euteleostomi</taxon>
        <taxon>Actinopterygii</taxon>
        <taxon>Neopterygii</taxon>
        <taxon>Teleostei</taxon>
        <taxon>Ostariophysi</taxon>
        <taxon>Cypriniformes</taxon>
        <taxon>Cyprinidae</taxon>
        <taxon>Labeoninae</taxon>
        <taxon>Labeonini</taxon>
        <taxon>Cirrhinus</taxon>
    </lineage>
</organism>
<evidence type="ECO:0000313" key="3">
    <source>
        <dbReference type="Proteomes" id="UP001529510"/>
    </source>
</evidence>
<evidence type="ECO:0000313" key="2">
    <source>
        <dbReference type="EMBL" id="KAL0157907.1"/>
    </source>
</evidence>
<feature type="compositionally biased region" description="Basic and acidic residues" evidence="1">
    <location>
        <begin position="30"/>
        <end position="48"/>
    </location>
</feature>
<reference evidence="2 3" key="1">
    <citation type="submission" date="2024-05" db="EMBL/GenBank/DDBJ databases">
        <title>Genome sequencing and assembly of Indian major carp, Cirrhinus mrigala (Hamilton, 1822).</title>
        <authorList>
            <person name="Mohindra V."/>
            <person name="Chowdhury L.M."/>
            <person name="Lal K."/>
            <person name="Jena J.K."/>
        </authorList>
    </citation>
    <scope>NUCLEOTIDE SEQUENCE [LARGE SCALE GENOMIC DNA]</scope>
    <source>
        <strain evidence="2">CM1030</strain>
        <tissue evidence="2">Blood</tissue>
    </source>
</reference>
<sequence>VGKNINQDKTLAMQRYVDGYHELVNQMATHLEKHESEDHDDHKDHEEVLQFSAKQ</sequence>
<comment type="caution">
    <text evidence="2">The sequence shown here is derived from an EMBL/GenBank/DDBJ whole genome shotgun (WGS) entry which is preliminary data.</text>
</comment>
<gene>
    <name evidence="2" type="ORF">M9458_045983</name>
</gene>
<dbReference type="Proteomes" id="UP001529510">
    <property type="component" value="Unassembled WGS sequence"/>
</dbReference>